<keyword evidence="2" id="KW-1185">Reference proteome</keyword>
<comment type="caution">
    <text evidence="1">The sequence shown here is derived from an EMBL/GenBank/DDBJ whole genome shotgun (WGS) entry which is preliminary data.</text>
</comment>
<name>A0ACC1XF05_MELAZ</name>
<gene>
    <name evidence="1" type="ORF">OWV82_016224</name>
</gene>
<dbReference type="Proteomes" id="UP001164539">
    <property type="component" value="Chromosome 9"/>
</dbReference>
<proteinExistence type="predicted"/>
<reference evidence="1 2" key="1">
    <citation type="journal article" date="2023" name="Science">
        <title>Complex scaffold remodeling in plant triterpene biosynthesis.</title>
        <authorList>
            <person name="De La Pena R."/>
            <person name="Hodgson H."/>
            <person name="Liu J.C."/>
            <person name="Stephenson M.J."/>
            <person name="Martin A.C."/>
            <person name="Owen C."/>
            <person name="Harkess A."/>
            <person name="Leebens-Mack J."/>
            <person name="Jimenez L.E."/>
            <person name="Osbourn A."/>
            <person name="Sattely E.S."/>
        </authorList>
    </citation>
    <scope>NUCLEOTIDE SEQUENCE [LARGE SCALE GENOMIC DNA]</scope>
    <source>
        <strain evidence="2">cv. JPN11</strain>
        <tissue evidence="1">Leaf</tissue>
    </source>
</reference>
<dbReference type="EMBL" id="CM051402">
    <property type="protein sequence ID" value="KAJ4709987.1"/>
    <property type="molecule type" value="Genomic_DNA"/>
</dbReference>
<protein>
    <submittedName>
        <fullName evidence="1">Major latex protein</fullName>
    </submittedName>
</protein>
<organism evidence="1 2">
    <name type="scientific">Melia azedarach</name>
    <name type="common">Chinaberry tree</name>
    <dbReference type="NCBI Taxonomy" id="155640"/>
    <lineage>
        <taxon>Eukaryota</taxon>
        <taxon>Viridiplantae</taxon>
        <taxon>Streptophyta</taxon>
        <taxon>Embryophyta</taxon>
        <taxon>Tracheophyta</taxon>
        <taxon>Spermatophyta</taxon>
        <taxon>Magnoliopsida</taxon>
        <taxon>eudicotyledons</taxon>
        <taxon>Gunneridae</taxon>
        <taxon>Pentapetalae</taxon>
        <taxon>rosids</taxon>
        <taxon>malvids</taxon>
        <taxon>Sapindales</taxon>
        <taxon>Meliaceae</taxon>
        <taxon>Melia</taxon>
    </lineage>
</organism>
<accession>A0ACC1XF05</accession>
<evidence type="ECO:0000313" key="1">
    <source>
        <dbReference type="EMBL" id="KAJ4709987.1"/>
    </source>
</evidence>
<evidence type="ECO:0000313" key="2">
    <source>
        <dbReference type="Proteomes" id="UP001164539"/>
    </source>
</evidence>
<sequence>MVLADKLEVDVKLKSSAENFFRLFSSRIHHIPNASPDNIHGVEVHEGDWETPGFLKLWTYTIDGKPEIFKEKMEIDETNKSVTLIAVEGHVLELYKSYKNHLQFVSKHDGDDLVKITLHYEKFKADDEAPTKYLDFVVNVVKDIDAHLAKA</sequence>